<dbReference type="GO" id="GO:0031388">
    <property type="term" value="P:organic acid phosphorylation"/>
    <property type="evidence" value="ECO:0007669"/>
    <property type="project" value="UniProtKB-UniRule"/>
</dbReference>
<evidence type="ECO:0000313" key="6">
    <source>
        <dbReference type="Proteomes" id="UP000261905"/>
    </source>
</evidence>
<evidence type="ECO:0000256" key="4">
    <source>
        <dbReference type="PIRNR" id="PIRNR006078"/>
    </source>
</evidence>
<reference evidence="5 6" key="1">
    <citation type="submission" date="2018-08" db="EMBL/GenBank/DDBJ databases">
        <title>Paenibacillus sp. M4BSY-1, whole genome shotgun sequence.</title>
        <authorList>
            <person name="Tuo L."/>
        </authorList>
    </citation>
    <scope>NUCLEOTIDE SEQUENCE [LARGE SCALE GENOMIC DNA]</scope>
    <source>
        <strain evidence="5 6">M4BSY-1</strain>
    </source>
</reference>
<name>A0A371P784_9BACL</name>
<dbReference type="Gene3D" id="3.40.50.10350">
    <property type="entry name" value="Glycerate kinase, domain 1"/>
    <property type="match status" value="1"/>
</dbReference>
<dbReference type="GO" id="GO:0008887">
    <property type="term" value="F:glycerate kinase activity"/>
    <property type="evidence" value="ECO:0007669"/>
    <property type="project" value="UniProtKB-UniRule"/>
</dbReference>
<evidence type="ECO:0000256" key="3">
    <source>
        <dbReference type="ARBA" id="ARBA00022777"/>
    </source>
</evidence>
<protein>
    <submittedName>
        <fullName evidence="5">Glycerate kinase</fullName>
    </submittedName>
</protein>
<comment type="similarity">
    <text evidence="1 4">Belongs to the glycerate kinase type-1 family.</text>
</comment>
<dbReference type="EMBL" id="QUBQ01000004">
    <property type="protein sequence ID" value="REK71803.1"/>
    <property type="molecule type" value="Genomic_DNA"/>
</dbReference>
<gene>
    <name evidence="5" type="ORF">DX130_18965</name>
</gene>
<dbReference type="Pfam" id="PF02595">
    <property type="entry name" value="Gly_kinase"/>
    <property type="match status" value="1"/>
</dbReference>
<keyword evidence="2 4" id="KW-0808">Transferase</keyword>
<proteinExistence type="inferred from homology"/>
<dbReference type="OrthoDB" id="9774290at2"/>
<dbReference type="RefSeq" id="WP_116048055.1">
    <property type="nucleotide sequence ID" value="NZ_QUBQ01000004.1"/>
</dbReference>
<keyword evidence="3 4" id="KW-0418">Kinase</keyword>
<keyword evidence="6" id="KW-1185">Reference proteome</keyword>
<dbReference type="Gene3D" id="3.90.1510.10">
    <property type="entry name" value="Glycerate kinase, domain 2"/>
    <property type="match status" value="1"/>
</dbReference>
<dbReference type="PIRSF" id="PIRSF006078">
    <property type="entry name" value="GlxK"/>
    <property type="match status" value="1"/>
</dbReference>
<dbReference type="InterPro" id="IPR004381">
    <property type="entry name" value="Glycerate_kinase"/>
</dbReference>
<dbReference type="InterPro" id="IPR036129">
    <property type="entry name" value="Glycerate_kinase_sf"/>
</dbReference>
<accession>A0A371P784</accession>
<dbReference type="NCBIfam" id="TIGR00045">
    <property type="entry name" value="glycerate kinase"/>
    <property type="match status" value="1"/>
</dbReference>
<comment type="caution">
    <text evidence="5">The sequence shown here is derived from an EMBL/GenBank/DDBJ whole genome shotgun (WGS) entry which is preliminary data.</text>
</comment>
<organism evidence="5 6">
    <name type="scientific">Paenibacillus paeoniae</name>
    <dbReference type="NCBI Taxonomy" id="2292705"/>
    <lineage>
        <taxon>Bacteria</taxon>
        <taxon>Bacillati</taxon>
        <taxon>Bacillota</taxon>
        <taxon>Bacilli</taxon>
        <taxon>Bacillales</taxon>
        <taxon>Paenibacillaceae</taxon>
        <taxon>Paenibacillus</taxon>
    </lineage>
</organism>
<sequence length="377" mass="39097">MYIVIAPDSFKGSLSAKEAGLAIERGIRRTYPESAVKIVPMADGGEGTMECLIDATNGKFVTRHVLNPLGRDIQSGFGILGNGTTCIIEMAMSSGLYLIESHERNPLKTTTYGFGQLIKAALDQGCRELILAVGGSATNDGGAGMLQALGAKLLGANGEEIGFGGGELSKLHSVQTEGMDSRLKECEFIIACDVDNPFIGPKGASAVFGPQKGATPEMVKQLDENLKHFADVIEQSLGTAIHHIPGTGAAGGLAGGILAFLNGKLESGVSIVARVVGLEESMQGADLVITGEGRVDAQTVSGKTPYGVAKIAQSHGVPVIILAGSVGEGVDALYEHGVSAVLSIVNRPMTLEEAMAHTGPLLEEAAEQVIRIIHTKV</sequence>
<evidence type="ECO:0000256" key="1">
    <source>
        <dbReference type="ARBA" id="ARBA00006284"/>
    </source>
</evidence>
<dbReference type="PANTHER" id="PTHR21599:SF0">
    <property type="entry name" value="GLYCERATE KINASE"/>
    <property type="match status" value="1"/>
</dbReference>
<dbReference type="InterPro" id="IPR018197">
    <property type="entry name" value="Glycerate_kinase_RE-like"/>
</dbReference>
<dbReference type="PANTHER" id="PTHR21599">
    <property type="entry name" value="GLYCERATE KINASE"/>
    <property type="match status" value="1"/>
</dbReference>
<evidence type="ECO:0000256" key="2">
    <source>
        <dbReference type="ARBA" id="ARBA00022679"/>
    </source>
</evidence>
<dbReference type="InterPro" id="IPR018193">
    <property type="entry name" value="Glyc_kinase_flavodox-like_fold"/>
</dbReference>
<dbReference type="Proteomes" id="UP000261905">
    <property type="component" value="Unassembled WGS sequence"/>
</dbReference>
<dbReference type="SUPFAM" id="SSF110738">
    <property type="entry name" value="Glycerate kinase I"/>
    <property type="match status" value="1"/>
</dbReference>
<dbReference type="AlphaFoldDB" id="A0A371P784"/>
<evidence type="ECO:0000313" key="5">
    <source>
        <dbReference type="EMBL" id="REK71803.1"/>
    </source>
</evidence>